<evidence type="ECO:0000313" key="3">
    <source>
        <dbReference type="EMBL" id="QXJ22553.1"/>
    </source>
</evidence>
<dbReference type="InterPro" id="IPR006680">
    <property type="entry name" value="Amidohydro-rel"/>
</dbReference>
<dbReference type="PANTHER" id="PTHR21240:SF28">
    <property type="entry name" value="ISO-OROTATE DECARBOXYLASE (EUROFUNG)"/>
    <property type="match status" value="1"/>
</dbReference>
<organism evidence="3 4">
    <name type="scientific">Actinomadura graeca</name>
    <dbReference type="NCBI Taxonomy" id="2750812"/>
    <lineage>
        <taxon>Bacteria</taxon>
        <taxon>Bacillati</taxon>
        <taxon>Actinomycetota</taxon>
        <taxon>Actinomycetes</taxon>
        <taxon>Streptosporangiales</taxon>
        <taxon>Thermomonosporaceae</taxon>
        <taxon>Actinomadura</taxon>
    </lineage>
</organism>
<keyword evidence="4" id="KW-1185">Reference proteome</keyword>
<evidence type="ECO:0000256" key="1">
    <source>
        <dbReference type="ARBA" id="ARBA00023239"/>
    </source>
</evidence>
<proteinExistence type="predicted"/>
<keyword evidence="1" id="KW-0456">Lyase</keyword>
<dbReference type="InterPro" id="IPR032466">
    <property type="entry name" value="Metal_Hydrolase"/>
</dbReference>
<dbReference type="Gene3D" id="3.20.20.140">
    <property type="entry name" value="Metal-dependent hydrolases"/>
    <property type="match status" value="1"/>
</dbReference>
<dbReference type="EMBL" id="CP059572">
    <property type="protein sequence ID" value="QXJ22553.1"/>
    <property type="molecule type" value="Genomic_DNA"/>
</dbReference>
<gene>
    <name evidence="3" type="ORF">AGRA3207_003571</name>
</gene>
<feature type="domain" description="Amidohydrolase-related" evidence="2">
    <location>
        <begin position="2"/>
        <end position="296"/>
    </location>
</feature>
<name>A0ABX8R0K5_9ACTN</name>
<evidence type="ECO:0000313" key="4">
    <source>
        <dbReference type="Proteomes" id="UP001049518"/>
    </source>
</evidence>
<dbReference type="SUPFAM" id="SSF51556">
    <property type="entry name" value="Metallo-dependent hydrolases"/>
    <property type="match status" value="1"/>
</dbReference>
<dbReference type="Pfam" id="PF04909">
    <property type="entry name" value="Amidohydro_2"/>
    <property type="match status" value="1"/>
</dbReference>
<dbReference type="RefSeq" id="WP_231335824.1">
    <property type="nucleotide sequence ID" value="NZ_CP059572.1"/>
</dbReference>
<dbReference type="PANTHER" id="PTHR21240">
    <property type="entry name" value="2-AMINO-3-CARBOXYLMUCONATE-6-SEMIALDEHYDE DECARBOXYLASE"/>
    <property type="match status" value="1"/>
</dbReference>
<dbReference type="Proteomes" id="UP001049518">
    <property type="component" value="Chromosome"/>
</dbReference>
<evidence type="ECO:0000259" key="2">
    <source>
        <dbReference type="Pfam" id="PF04909"/>
    </source>
</evidence>
<dbReference type="InterPro" id="IPR032465">
    <property type="entry name" value="ACMSD"/>
</dbReference>
<reference evidence="3" key="1">
    <citation type="submission" date="2020-07" db="EMBL/GenBank/DDBJ databases">
        <authorList>
            <person name="Tarantini F.S."/>
            <person name="Hong K.W."/>
            <person name="Chan K.G."/>
        </authorList>
    </citation>
    <scope>NUCLEOTIDE SEQUENCE</scope>
    <source>
        <strain evidence="3">32-07</strain>
    </source>
</reference>
<protein>
    <submittedName>
        <fullName evidence="3">Amidohydrolase family protein</fullName>
    </submittedName>
</protein>
<accession>A0ABX8R0K5</accession>
<sequence>MIDVHAHWIPAHCFEVPGGVTLRVRDGEVFYGDVPLQLSAGDLTDPEVLLEQAAARGFTASVVSAPPISFALGSDSAAVEYCARYNESLGALTRNAGGRVVALGNLPLGLPGEALAMLDELASRGEFAGIAIPPMLGRLRLDQDPMRSILRGASRLGMCVLVHPMQLPGPGLGHHYMQNLLGNPVETAAAIGAVLLGGVLDELPDLRICFVHGGGAAPALLGRWDHGWRARADVRGDLTDLPSQAFRRLYLDTLVHGVDQLRLLTAVASDAHLIAGSDHPFDMGDRDPAFHLREAGLDPGGLRAGALNFLGERGAAWINDQKGPIDHG</sequence>